<dbReference type="EMBL" id="NBSK02000007">
    <property type="protein sequence ID" value="KAJ0198597.1"/>
    <property type="molecule type" value="Genomic_DNA"/>
</dbReference>
<dbReference type="Proteomes" id="UP000235145">
    <property type="component" value="Unassembled WGS sequence"/>
</dbReference>
<organism evidence="1 2">
    <name type="scientific">Lactuca sativa</name>
    <name type="common">Garden lettuce</name>
    <dbReference type="NCBI Taxonomy" id="4236"/>
    <lineage>
        <taxon>Eukaryota</taxon>
        <taxon>Viridiplantae</taxon>
        <taxon>Streptophyta</taxon>
        <taxon>Embryophyta</taxon>
        <taxon>Tracheophyta</taxon>
        <taxon>Spermatophyta</taxon>
        <taxon>Magnoliopsida</taxon>
        <taxon>eudicotyledons</taxon>
        <taxon>Gunneridae</taxon>
        <taxon>Pentapetalae</taxon>
        <taxon>asterids</taxon>
        <taxon>campanulids</taxon>
        <taxon>Asterales</taxon>
        <taxon>Asteraceae</taxon>
        <taxon>Cichorioideae</taxon>
        <taxon>Cichorieae</taxon>
        <taxon>Lactucinae</taxon>
        <taxon>Lactuca</taxon>
    </lineage>
</organism>
<protein>
    <recommendedName>
        <fullName evidence="3">RRM domain-containing protein</fullName>
    </recommendedName>
</protein>
<name>A0A9R1V4W6_LACSA</name>
<dbReference type="SUPFAM" id="SSF54928">
    <property type="entry name" value="RNA-binding domain, RBD"/>
    <property type="match status" value="1"/>
</dbReference>
<sequence>MSGWKVSGIERLGMRHGLLQLPSMSKAARAIGVLNFTPVNGKSIRIMYSYRDPSIQKSGTAFIFLKTIDNKALHDTVSTFGNILSCKIATDSIGHCAI</sequence>
<dbReference type="InterPro" id="IPR035979">
    <property type="entry name" value="RBD_domain_sf"/>
</dbReference>
<dbReference type="GO" id="GO:0003676">
    <property type="term" value="F:nucleic acid binding"/>
    <property type="evidence" value="ECO:0007669"/>
    <property type="project" value="InterPro"/>
</dbReference>
<comment type="caution">
    <text evidence="1">The sequence shown here is derived from an EMBL/GenBank/DDBJ whole genome shotgun (WGS) entry which is preliminary data.</text>
</comment>
<gene>
    <name evidence="1" type="ORF">LSAT_V11C700351620</name>
</gene>
<proteinExistence type="predicted"/>
<evidence type="ECO:0000313" key="2">
    <source>
        <dbReference type="Proteomes" id="UP000235145"/>
    </source>
</evidence>
<keyword evidence="2" id="KW-1185">Reference proteome</keyword>
<dbReference type="AlphaFoldDB" id="A0A9R1V4W6"/>
<evidence type="ECO:0000313" key="1">
    <source>
        <dbReference type="EMBL" id="KAJ0198597.1"/>
    </source>
</evidence>
<accession>A0A9R1V4W6</accession>
<evidence type="ECO:0008006" key="3">
    <source>
        <dbReference type="Google" id="ProtNLM"/>
    </source>
</evidence>
<reference evidence="1 2" key="1">
    <citation type="journal article" date="2017" name="Nat. Commun.">
        <title>Genome assembly with in vitro proximity ligation data and whole-genome triplication in lettuce.</title>
        <authorList>
            <person name="Reyes-Chin-Wo S."/>
            <person name="Wang Z."/>
            <person name="Yang X."/>
            <person name="Kozik A."/>
            <person name="Arikit S."/>
            <person name="Song C."/>
            <person name="Xia L."/>
            <person name="Froenicke L."/>
            <person name="Lavelle D.O."/>
            <person name="Truco M.J."/>
            <person name="Xia R."/>
            <person name="Zhu S."/>
            <person name="Xu C."/>
            <person name="Xu H."/>
            <person name="Xu X."/>
            <person name="Cox K."/>
            <person name="Korf I."/>
            <person name="Meyers B.C."/>
            <person name="Michelmore R.W."/>
        </authorList>
    </citation>
    <scope>NUCLEOTIDE SEQUENCE [LARGE SCALE GENOMIC DNA]</scope>
    <source>
        <strain evidence="2">cv. Salinas</strain>
        <tissue evidence="1">Seedlings</tissue>
    </source>
</reference>